<feature type="region of interest" description="Disordered" evidence="3">
    <location>
        <begin position="39"/>
        <end position="63"/>
    </location>
</feature>
<dbReference type="GO" id="GO:0008270">
    <property type="term" value="F:zinc ion binding"/>
    <property type="evidence" value="ECO:0007669"/>
    <property type="project" value="InterPro"/>
</dbReference>
<reference evidence="5" key="1">
    <citation type="submission" date="2020-03" db="EMBL/GenBank/DDBJ databases">
        <title>Draft Genome Sequence of Cylindrodendrum hubeiense.</title>
        <authorList>
            <person name="Buettner E."/>
            <person name="Kellner H."/>
        </authorList>
    </citation>
    <scope>NUCLEOTIDE SEQUENCE</scope>
    <source>
        <strain evidence="5">IHI 201604</strain>
    </source>
</reference>
<evidence type="ECO:0000256" key="2">
    <source>
        <dbReference type="ARBA" id="ARBA00023242"/>
    </source>
</evidence>
<sequence length="371" mass="41479">MGRQPSKRQISCHFCRARKLRCNRVFPCSNCTSRGVPCPEPQHAAAPVQRPSAKKAAHKSGDSAIQNRLDRLEGLLQGLTKHLDSVPEQPPPPIAVTLEPPAPQQPLPLKVQNLTNDALFLNDALLLEQSCIVSQRSDLIFSDNVIFRTCPIRSIRQLSSYTFHALSVEPTRCIWLPNREEADVLIQKYITDISAIHHVIHSSSLKTMVAEVYDCLKSGAEVPVGSVVLILSICAMVTYLWTSYDDDKQLFQGFKEANSQTLFWIKAAFDLLEICQRNAQHSLESVQGLTILTILLCNLEGISARGRSTLSRAISMGRELGLHRLDHPHSFTSTEKSAPLTGLRAEVGRRVWWYLAGLDWYAPFRSLNVVH</sequence>
<dbReference type="PROSITE" id="PS50048">
    <property type="entry name" value="ZN2_CY6_FUNGAL_2"/>
    <property type="match status" value="1"/>
</dbReference>
<dbReference type="SUPFAM" id="SSF57701">
    <property type="entry name" value="Zn2/Cys6 DNA-binding domain"/>
    <property type="match status" value="1"/>
</dbReference>
<keyword evidence="6" id="KW-1185">Reference proteome</keyword>
<gene>
    <name evidence="5" type="ORF">G7Z17_g3674</name>
</gene>
<dbReference type="InterPro" id="IPR036864">
    <property type="entry name" value="Zn2-C6_fun-type_DNA-bd_sf"/>
</dbReference>
<evidence type="ECO:0000256" key="1">
    <source>
        <dbReference type="ARBA" id="ARBA00004123"/>
    </source>
</evidence>
<evidence type="ECO:0000256" key="3">
    <source>
        <dbReference type="SAM" id="MobiDB-lite"/>
    </source>
</evidence>
<dbReference type="GO" id="GO:0000981">
    <property type="term" value="F:DNA-binding transcription factor activity, RNA polymerase II-specific"/>
    <property type="evidence" value="ECO:0007669"/>
    <property type="project" value="InterPro"/>
</dbReference>
<dbReference type="PANTHER" id="PTHR31001">
    <property type="entry name" value="UNCHARACTERIZED TRANSCRIPTIONAL REGULATORY PROTEIN"/>
    <property type="match status" value="1"/>
</dbReference>
<dbReference type="InterPro" id="IPR050613">
    <property type="entry name" value="Sec_Metabolite_Reg"/>
</dbReference>
<dbReference type="CDD" id="cd12148">
    <property type="entry name" value="fungal_TF_MHR"/>
    <property type="match status" value="1"/>
</dbReference>
<dbReference type="OrthoDB" id="3014581at2759"/>
<comment type="caution">
    <text evidence="5">The sequence shown here is derived from an EMBL/GenBank/DDBJ whole genome shotgun (WGS) entry which is preliminary data.</text>
</comment>
<accession>A0A9P5HFE2</accession>
<dbReference type="EMBL" id="JAANBB010000046">
    <property type="protein sequence ID" value="KAF7553384.1"/>
    <property type="molecule type" value="Genomic_DNA"/>
</dbReference>
<evidence type="ECO:0000313" key="5">
    <source>
        <dbReference type="EMBL" id="KAF7553384.1"/>
    </source>
</evidence>
<protein>
    <recommendedName>
        <fullName evidence="4">Zn(2)-C6 fungal-type domain-containing protein</fullName>
    </recommendedName>
</protein>
<evidence type="ECO:0000259" key="4">
    <source>
        <dbReference type="PROSITE" id="PS50048"/>
    </source>
</evidence>
<proteinExistence type="predicted"/>
<dbReference type="PROSITE" id="PS00463">
    <property type="entry name" value="ZN2_CY6_FUNGAL_1"/>
    <property type="match status" value="1"/>
</dbReference>
<dbReference type="Pfam" id="PF00172">
    <property type="entry name" value="Zn_clus"/>
    <property type="match status" value="1"/>
</dbReference>
<keyword evidence="2" id="KW-0539">Nucleus</keyword>
<evidence type="ECO:0000313" key="6">
    <source>
        <dbReference type="Proteomes" id="UP000722485"/>
    </source>
</evidence>
<name>A0A9P5HFE2_9HYPO</name>
<dbReference type="CDD" id="cd00067">
    <property type="entry name" value="GAL4"/>
    <property type="match status" value="1"/>
</dbReference>
<dbReference type="AlphaFoldDB" id="A0A9P5HFE2"/>
<dbReference type="PANTHER" id="PTHR31001:SF90">
    <property type="entry name" value="CENTROMERE DNA-BINDING PROTEIN COMPLEX CBF3 SUBUNIT B"/>
    <property type="match status" value="1"/>
</dbReference>
<comment type="subcellular location">
    <subcellularLocation>
        <location evidence="1">Nucleus</location>
    </subcellularLocation>
</comment>
<dbReference type="GO" id="GO:0005634">
    <property type="term" value="C:nucleus"/>
    <property type="evidence" value="ECO:0007669"/>
    <property type="project" value="UniProtKB-SubCell"/>
</dbReference>
<dbReference type="SMART" id="SM00066">
    <property type="entry name" value="GAL4"/>
    <property type="match status" value="1"/>
</dbReference>
<dbReference type="Proteomes" id="UP000722485">
    <property type="component" value="Unassembled WGS sequence"/>
</dbReference>
<organism evidence="5 6">
    <name type="scientific">Cylindrodendrum hubeiense</name>
    <dbReference type="NCBI Taxonomy" id="595255"/>
    <lineage>
        <taxon>Eukaryota</taxon>
        <taxon>Fungi</taxon>
        <taxon>Dikarya</taxon>
        <taxon>Ascomycota</taxon>
        <taxon>Pezizomycotina</taxon>
        <taxon>Sordariomycetes</taxon>
        <taxon>Hypocreomycetidae</taxon>
        <taxon>Hypocreales</taxon>
        <taxon>Nectriaceae</taxon>
        <taxon>Cylindrodendrum</taxon>
    </lineage>
</organism>
<feature type="domain" description="Zn(2)-C6 fungal-type" evidence="4">
    <location>
        <begin position="11"/>
        <end position="38"/>
    </location>
</feature>
<dbReference type="InterPro" id="IPR001138">
    <property type="entry name" value="Zn2Cys6_DnaBD"/>
</dbReference>
<dbReference type="Gene3D" id="4.10.240.10">
    <property type="entry name" value="Zn(2)-C6 fungal-type DNA-binding domain"/>
    <property type="match status" value="1"/>
</dbReference>